<organism evidence="1 2">
    <name type="scientific">Panagrolaimus sp. ES5</name>
    <dbReference type="NCBI Taxonomy" id="591445"/>
    <lineage>
        <taxon>Eukaryota</taxon>
        <taxon>Metazoa</taxon>
        <taxon>Ecdysozoa</taxon>
        <taxon>Nematoda</taxon>
        <taxon>Chromadorea</taxon>
        <taxon>Rhabditida</taxon>
        <taxon>Tylenchina</taxon>
        <taxon>Panagrolaimomorpha</taxon>
        <taxon>Panagrolaimoidea</taxon>
        <taxon>Panagrolaimidae</taxon>
        <taxon>Panagrolaimus</taxon>
    </lineage>
</organism>
<dbReference type="Proteomes" id="UP000887579">
    <property type="component" value="Unplaced"/>
</dbReference>
<name>A0AC34FNN0_9BILA</name>
<accession>A0AC34FNN0</accession>
<reference evidence="2" key="1">
    <citation type="submission" date="2022-11" db="UniProtKB">
        <authorList>
            <consortium name="WormBaseParasite"/>
        </authorList>
    </citation>
    <scope>IDENTIFICATION</scope>
</reference>
<evidence type="ECO:0000313" key="2">
    <source>
        <dbReference type="WBParaSite" id="ES5_v2.g18682.t1"/>
    </source>
</evidence>
<dbReference type="WBParaSite" id="ES5_v2.g18682.t1">
    <property type="protein sequence ID" value="ES5_v2.g18682.t1"/>
    <property type="gene ID" value="ES5_v2.g18682"/>
</dbReference>
<protein>
    <submittedName>
        <fullName evidence="2">Uncharacterized protein</fullName>
    </submittedName>
</protein>
<evidence type="ECO:0000313" key="1">
    <source>
        <dbReference type="Proteomes" id="UP000887579"/>
    </source>
</evidence>
<proteinExistence type="predicted"/>
<sequence>MSSLRDVAPVKPKLSISSEDSKSPQPATFPIIPTMLCLPSTSKVTHVTKRLPVITKKIERKLEQQLKLPIDCRKQLFVSIPPVKASTSNINISAQPSSSKKRNSIVFEATSFSKLAFDNDPSSPQVRDN</sequence>